<dbReference type="Pfam" id="PF13456">
    <property type="entry name" value="RVT_3"/>
    <property type="match status" value="1"/>
</dbReference>
<feature type="domain" description="RNase H type-1" evidence="1">
    <location>
        <begin position="21"/>
        <end position="104"/>
    </location>
</feature>
<dbReference type="SUPFAM" id="SSF53098">
    <property type="entry name" value="Ribonuclease H-like"/>
    <property type="match status" value="1"/>
</dbReference>
<dbReference type="Proteomes" id="UP000593578">
    <property type="component" value="Unassembled WGS sequence"/>
</dbReference>
<reference evidence="2 3" key="1">
    <citation type="journal article" date="2019" name="Genome Biol. Evol.">
        <title>Insights into the evolution of the New World diploid cottons (Gossypium, subgenus Houzingenia) based on genome sequencing.</title>
        <authorList>
            <person name="Grover C.E."/>
            <person name="Arick M.A. 2nd"/>
            <person name="Thrash A."/>
            <person name="Conover J.L."/>
            <person name="Sanders W.S."/>
            <person name="Peterson D.G."/>
            <person name="Frelichowski J.E."/>
            <person name="Scheffler J.A."/>
            <person name="Scheffler B.E."/>
            <person name="Wendel J.F."/>
        </authorList>
    </citation>
    <scope>NUCLEOTIDE SEQUENCE [LARGE SCALE GENOMIC DNA]</scope>
    <source>
        <strain evidence="2">8</strain>
        <tissue evidence="2">Leaf</tissue>
    </source>
</reference>
<dbReference type="InterPro" id="IPR044730">
    <property type="entry name" value="RNase_H-like_dom_plant"/>
</dbReference>
<accession>A0A7J8NUV9</accession>
<dbReference type="PANTHER" id="PTHR47074:SF61">
    <property type="entry name" value="RNASE H TYPE-1 DOMAIN-CONTAINING PROTEIN"/>
    <property type="match status" value="1"/>
</dbReference>
<comment type="caution">
    <text evidence="2">The sequence shown here is derived from an EMBL/GenBank/DDBJ whole genome shotgun (WGS) entry which is preliminary data.</text>
</comment>
<sequence length="114" mass="12449">MDFGGDIRIGGSPSEPHVKLNFDATYKGNTKRSYSRFVIHNSNGQIIGSGVIQNKNVSDAFSAEALSCLQGLSFAKEMGFNFVMVEGDSRSTITKINQRKMGLESRPTSKISKI</sequence>
<dbReference type="InterPro" id="IPR036397">
    <property type="entry name" value="RNaseH_sf"/>
</dbReference>
<dbReference type="Gene3D" id="3.30.420.10">
    <property type="entry name" value="Ribonuclease H-like superfamily/Ribonuclease H"/>
    <property type="match status" value="1"/>
</dbReference>
<organism evidence="2 3">
    <name type="scientific">Gossypium raimondii</name>
    <name type="common">Peruvian cotton</name>
    <name type="synonym">Gossypium klotzschianum subsp. raimondii</name>
    <dbReference type="NCBI Taxonomy" id="29730"/>
    <lineage>
        <taxon>Eukaryota</taxon>
        <taxon>Viridiplantae</taxon>
        <taxon>Streptophyta</taxon>
        <taxon>Embryophyta</taxon>
        <taxon>Tracheophyta</taxon>
        <taxon>Spermatophyta</taxon>
        <taxon>Magnoliopsida</taxon>
        <taxon>eudicotyledons</taxon>
        <taxon>Gunneridae</taxon>
        <taxon>Pentapetalae</taxon>
        <taxon>rosids</taxon>
        <taxon>malvids</taxon>
        <taxon>Malvales</taxon>
        <taxon>Malvaceae</taxon>
        <taxon>Malvoideae</taxon>
        <taxon>Gossypium</taxon>
    </lineage>
</organism>
<evidence type="ECO:0000313" key="2">
    <source>
        <dbReference type="EMBL" id="MBA0580610.1"/>
    </source>
</evidence>
<evidence type="ECO:0000313" key="3">
    <source>
        <dbReference type="Proteomes" id="UP000593578"/>
    </source>
</evidence>
<dbReference type="InterPro" id="IPR002156">
    <property type="entry name" value="RNaseH_domain"/>
</dbReference>
<name>A0A7J8NUV9_GOSRA</name>
<protein>
    <recommendedName>
        <fullName evidence="1">RNase H type-1 domain-containing protein</fullName>
    </recommendedName>
</protein>
<dbReference type="InterPro" id="IPR012337">
    <property type="entry name" value="RNaseH-like_sf"/>
</dbReference>
<dbReference type="AlphaFoldDB" id="A0A7J8NUV9"/>
<dbReference type="GO" id="GO:0003676">
    <property type="term" value="F:nucleic acid binding"/>
    <property type="evidence" value="ECO:0007669"/>
    <property type="project" value="InterPro"/>
</dbReference>
<proteinExistence type="predicted"/>
<dbReference type="EMBL" id="JABEZZ010000002">
    <property type="protein sequence ID" value="MBA0580610.1"/>
    <property type="molecule type" value="Genomic_DNA"/>
</dbReference>
<evidence type="ECO:0000259" key="1">
    <source>
        <dbReference type="Pfam" id="PF13456"/>
    </source>
</evidence>
<dbReference type="InterPro" id="IPR052929">
    <property type="entry name" value="RNase_H-like_EbsB-rel"/>
</dbReference>
<dbReference type="PANTHER" id="PTHR47074">
    <property type="entry name" value="BNAC02G40300D PROTEIN"/>
    <property type="match status" value="1"/>
</dbReference>
<gene>
    <name evidence="2" type="ORF">Gorai_022819</name>
</gene>
<dbReference type="GO" id="GO:0004523">
    <property type="term" value="F:RNA-DNA hybrid ribonuclease activity"/>
    <property type="evidence" value="ECO:0007669"/>
    <property type="project" value="InterPro"/>
</dbReference>
<dbReference type="CDD" id="cd06222">
    <property type="entry name" value="RNase_H_like"/>
    <property type="match status" value="1"/>
</dbReference>